<dbReference type="Proteomes" id="UP000306050">
    <property type="component" value="Chromosome SGRAM_22"/>
</dbReference>
<dbReference type="KEGG" id="sgra:EX895_003712"/>
<feature type="region of interest" description="Disordered" evidence="1">
    <location>
        <begin position="114"/>
        <end position="138"/>
    </location>
</feature>
<feature type="compositionally biased region" description="Basic and acidic residues" evidence="1">
    <location>
        <begin position="32"/>
        <end position="43"/>
    </location>
</feature>
<sequence length="138" mass="15650">MVKNDLIKDEDDAYDELIDEDTKSPKRAKKEIKHDASSPEVKPKRPRARQTQRGWTREEDEALIDCLHEIIATNMSQAIKQHPGLASRSLGGCLQHWYSYRRKLETSVLGAVTIDGNGKKKPNTKTEGTKQDTTNSEM</sequence>
<evidence type="ECO:0000256" key="1">
    <source>
        <dbReference type="SAM" id="MobiDB-lite"/>
    </source>
</evidence>
<comment type="caution">
    <text evidence="2">The sequence shown here is derived from an EMBL/GenBank/DDBJ whole genome shotgun (WGS) entry which is preliminary data.</text>
</comment>
<keyword evidence="3" id="KW-1185">Reference proteome</keyword>
<gene>
    <name evidence="2" type="ORF">EX895_003712</name>
</gene>
<reference evidence="2 3" key="1">
    <citation type="submission" date="2019-05" db="EMBL/GenBank/DDBJ databases">
        <title>Sporisorium graminicola CBS 10092 draft sequencing and annotation.</title>
        <authorList>
            <person name="Solano-Gonzalez S."/>
            <person name="Caddick M.X."/>
            <person name="Darby A."/>
        </authorList>
    </citation>
    <scope>NUCLEOTIDE SEQUENCE [LARGE SCALE GENOMIC DNA]</scope>
    <source>
        <strain evidence="2 3">CBS 10092</strain>
    </source>
</reference>
<protein>
    <recommendedName>
        <fullName evidence="4">Myb-like domain-containing protein</fullName>
    </recommendedName>
</protein>
<organism evidence="2 3">
    <name type="scientific">Sporisorium graminicola</name>
    <dbReference type="NCBI Taxonomy" id="280036"/>
    <lineage>
        <taxon>Eukaryota</taxon>
        <taxon>Fungi</taxon>
        <taxon>Dikarya</taxon>
        <taxon>Basidiomycota</taxon>
        <taxon>Ustilaginomycotina</taxon>
        <taxon>Ustilaginomycetes</taxon>
        <taxon>Ustilaginales</taxon>
        <taxon>Ustilaginaceae</taxon>
        <taxon>Sporisorium</taxon>
    </lineage>
</organism>
<evidence type="ECO:0000313" key="2">
    <source>
        <dbReference type="EMBL" id="TKY87035.1"/>
    </source>
</evidence>
<dbReference type="AlphaFoldDB" id="A0A4U7KR75"/>
<dbReference type="RefSeq" id="XP_029739020.1">
    <property type="nucleotide sequence ID" value="XM_029884310.1"/>
</dbReference>
<dbReference type="SUPFAM" id="SSF46689">
    <property type="entry name" value="Homeodomain-like"/>
    <property type="match status" value="1"/>
</dbReference>
<dbReference type="Gene3D" id="1.10.10.60">
    <property type="entry name" value="Homeodomain-like"/>
    <property type="match status" value="1"/>
</dbReference>
<evidence type="ECO:0000313" key="3">
    <source>
        <dbReference type="Proteomes" id="UP000306050"/>
    </source>
</evidence>
<dbReference type="GeneID" id="40726607"/>
<dbReference type="EMBL" id="SRRM01000014">
    <property type="protein sequence ID" value="TKY87035.1"/>
    <property type="molecule type" value="Genomic_DNA"/>
</dbReference>
<dbReference type="OrthoDB" id="2554776at2759"/>
<accession>A0A4U7KR75</accession>
<proteinExistence type="predicted"/>
<feature type="region of interest" description="Disordered" evidence="1">
    <location>
        <begin position="13"/>
        <end position="58"/>
    </location>
</feature>
<evidence type="ECO:0008006" key="4">
    <source>
        <dbReference type="Google" id="ProtNLM"/>
    </source>
</evidence>
<dbReference type="InterPro" id="IPR009057">
    <property type="entry name" value="Homeodomain-like_sf"/>
</dbReference>
<name>A0A4U7KR75_9BASI</name>